<keyword evidence="1" id="KW-0472">Membrane</keyword>
<gene>
    <name evidence="2" type="ORF">CYJ73_08100</name>
</gene>
<accession>A0A2I1RAI1</accession>
<dbReference type="Proteomes" id="UP000234662">
    <property type="component" value="Unassembled WGS sequence"/>
</dbReference>
<comment type="caution">
    <text evidence="2">The sequence shown here is derived from an EMBL/GenBank/DDBJ whole genome shotgun (WGS) entry which is preliminary data.</text>
</comment>
<evidence type="ECO:0000256" key="1">
    <source>
        <dbReference type="SAM" id="Phobius"/>
    </source>
</evidence>
<evidence type="ECO:0000313" key="2">
    <source>
        <dbReference type="EMBL" id="PKZ66095.1"/>
    </source>
</evidence>
<name>A0A2I1RAI1_9ACTN</name>
<reference evidence="2 3" key="1">
    <citation type="submission" date="2017-12" db="EMBL/GenBank/DDBJ databases">
        <title>Phylogenetic diversity of female urinary microbiome.</title>
        <authorList>
            <person name="Thomas-White K."/>
            <person name="Wolfe A.J."/>
        </authorList>
    </citation>
    <scope>NUCLEOTIDE SEQUENCE [LARGE SCALE GENOMIC DNA]</scope>
    <source>
        <strain evidence="2 3">UMB0777</strain>
    </source>
</reference>
<dbReference type="AlphaFoldDB" id="A0A2I1RAI1"/>
<protein>
    <submittedName>
        <fullName evidence="2">Uncharacterized protein</fullName>
    </submittedName>
</protein>
<dbReference type="RefSeq" id="WP_101819739.1">
    <property type="nucleotide sequence ID" value="NZ_PKJC01000004.1"/>
</dbReference>
<keyword evidence="1" id="KW-1133">Transmembrane helix</keyword>
<dbReference type="EMBL" id="PKJC01000004">
    <property type="protein sequence ID" value="PKZ66095.1"/>
    <property type="molecule type" value="Genomic_DNA"/>
</dbReference>
<proteinExistence type="predicted"/>
<sequence length="63" mass="6850">MTARALLYAGRSLIELVATAVPLAAGVILLVLTELVGWVFRVGRTPHWVDARPVRGRAAKDVR</sequence>
<feature type="transmembrane region" description="Helical" evidence="1">
    <location>
        <begin position="12"/>
        <end position="40"/>
    </location>
</feature>
<evidence type="ECO:0000313" key="3">
    <source>
        <dbReference type="Proteomes" id="UP000234662"/>
    </source>
</evidence>
<organism evidence="2 3">
    <name type="scientific">Gordonia terrae</name>
    <dbReference type="NCBI Taxonomy" id="2055"/>
    <lineage>
        <taxon>Bacteria</taxon>
        <taxon>Bacillati</taxon>
        <taxon>Actinomycetota</taxon>
        <taxon>Actinomycetes</taxon>
        <taxon>Mycobacteriales</taxon>
        <taxon>Gordoniaceae</taxon>
        <taxon>Gordonia</taxon>
    </lineage>
</organism>
<keyword evidence="1" id="KW-0812">Transmembrane</keyword>